<keyword evidence="3" id="KW-1185">Reference proteome</keyword>
<dbReference type="EMBL" id="JAUESC010000383">
    <property type="protein sequence ID" value="KAK0584568.1"/>
    <property type="molecule type" value="Genomic_DNA"/>
</dbReference>
<evidence type="ECO:0000313" key="2">
    <source>
        <dbReference type="EMBL" id="KAK0584568.1"/>
    </source>
</evidence>
<organism evidence="2 3">
    <name type="scientific">Acer saccharum</name>
    <name type="common">Sugar maple</name>
    <dbReference type="NCBI Taxonomy" id="4024"/>
    <lineage>
        <taxon>Eukaryota</taxon>
        <taxon>Viridiplantae</taxon>
        <taxon>Streptophyta</taxon>
        <taxon>Embryophyta</taxon>
        <taxon>Tracheophyta</taxon>
        <taxon>Spermatophyta</taxon>
        <taxon>Magnoliopsida</taxon>
        <taxon>eudicotyledons</taxon>
        <taxon>Gunneridae</taxon>
        <taxon>Pentapetalae</taxon>
        <taxon>rosids</taxon>
        <taxon>malvids</taxon>
        <taxon>Sapindales</taxon>
        <taxon>Sapindaceae</taxon>
        <taxon>Hippocastanoideae</taxon>
        <taxon>Acereae</taxon>
        <taxon>Acer</taxon>
    </lineage>
</organism>
<dbReference type="Proteomes" id="UP001168877">
    <property type="component" value="Unassembled WGS sequence"/>
</dbReference>
<dbReference type="AlphaFoldDB" id="A0AA39S393"/>
<proteinExistence type="predicted"/>
<reference evidence="2" key="2">
    <citation type="submission" date="2023-06" db="EMBL/GenBank/DDBJ databases">
        <authorList>
            <person name="Swenson N.G."/>
            <person name="Wegrzyn J.L."/>
            <person name="Mcevoy S.L."/>
        </authorList>
    </citation>
    <scope>NUCLEOTIDE SEQUENCE</scope>
    <source>
        <strain evidence="2">NS2018</strain>
        <tissue evidence="2">Leaf</tissue>
    </source>
</reference>
<sequence>MSSKSSKSSMLSPVPSKTSQCRRRWMSLLLVSPLSFSQRDESNVWWGWWGQWVESNVVWWGQYMFDPQELLMESEKLMADQTEEAVLMEELSSTIDQPQNPAAKPEIDKAESSDGDDSLWDDLFKDIPIAYDQLQELDKWMADQTEEAESLLTIDQPAAVEIQKAVDAHESSSSDVAEFFWWDDMLKDIPLSDKISPSSIFGVLICNAVYCN</sequence>
<reference evidence="2" key="1">
    <citation type="journal article" date="2022" name="Plant J.">
        <title>Strategies of tolerance reflected in two North American maple genomes.</title>
        <authorList>
            <person name="McEvoy S.L."/>
            <person name="Sezen U.U."/>
            <person name="Trouern-Trend A."/>
            <person name="McMahon S.M."/>
            <person name="Schaberg P.G."/>
            <person name="Yang J."/>
            <person name="Wegrzyn J.L."/>
            <person name="Swenson N.G."/>
        </authorList>
    </citation>
    <scope>NUCLEOTIDE SEQUENCE</scope>
    <source>
        <strain evidence="2">NS2018</strain>
    </source>
</reference>
<comment type="caution">
    <text evidence="2">The sequence shown here is derived from an EMBL/GenBank/DDBJ whole genome shotgun (WGS) entry which is preliminary data.</text>
</comment>
<evidence type="ECO:0000256" key="1">
    <source>
        <dbReference type="SAM" id="MobiDB-lite"/>
    </source>
</evidence>
<feature type="region of interest" description="Disordered" evidence="1">
    <location>
        <begin position="93"/>
        <end position="115"/>
    </location>
</feature>
<evidence type="ECO:0000313" key="3">
    <source>
        <dbReference type="Proteomes" id="UP001168877"/>
    </source>
</evidence>
<accession>A0AA39S393</accession>
<gene>
    <name evidence="2" type="ORF">LWI29_015333</name>
</gene>
<name>A0AA39S393_ACESA</name>
<protein>
    <submittedName>
        <fullName evidence="2">Uncharacterized protein</fullName>
    </submittedName>
</protein>